<feature type="compositionally biased region" description="Basic and acidic residues" evidence="2">
    <location>
        <begin position="106"/>
        <end position="116"/>
    </location>
</feature>
<gene>
    <name evidence="3" type="ORF">MSPICULIGERA_LOCUS20340</name>
</gene>
<feature type="compositionally biased region" description="Basic and acidic residues" evidence="2">
    <location>
        <begin position="1"/>
        <end position="24"/>
    </location>
</feature>
<feature type="region of interest" description="Disordered" evidence="2">
    <location>
        <begin position="1"/>
        <end position="46"/>
    </location>
</feature>
<feature type="non-terminal residue" evidence="3">
    <location>
        <position position="544"/>
    </location>
</feature>
<proteinExistence type="predicted"/>
<dbReference type="AlphaFoldDB" id="A0AA36GEC9"/>
<feature type="compositionally biased region" description="Low complexity" evidence="2">
    <location>
        <begin position="338"/>
        <end position="347"/>
    </location>
</feature>
<sequence>MSCDGMDGKPLEVLETASVEKDDQVPVELTQTDESGMADEKLPPSVDVKDDLVAKGQTNEQPVDVNEDDLLNTSLNASYTTVAEEAADLSSINDVISEEPVVKTVSSEDKSTEKKPQPRTGGITTGELAYLTRQPDEADPHGLNTEVLVVHKGQWEQLFTACAERDNSVCVNMVRLRNFLEHFPARAATKFVHKVPLKDWKAGKFVKGTHRGHFFAKKTMLRGFLLDENFTKALEKREPAASGSPTKDAKAVAVPKNAQIQPAKRNRHKKNNNSKAAPNVDTSPKKTPAPNNKAEASGNNSAGSSKDRNPKENKAQKITSAEKPNKPNKPQAATNRPAQTQKQQAEAGKGKQSSEMRASFPKKRQGSDRAVGGNRYAEQHKQQRHNDVRDSRPGSAFNDNYQGLAKRPRVWETPFGGRPSADFLDVMRQPFQNAPFAGNISGSRYAGIAGFNSNMNLSGFGGPLGFQGGSRQEDYNQTLHQMQRVEVEIEDIRRRKQQFASSFNAFNSSGQYYGQAAPAPPAPVDPYALGYSAGPSNHRYNFGA</sequence>
<name>A0AA36GEC9_9BILA</name>
<organism evidence="3 4">
    <name type="scientific">Mesorhabditis spiculigera</name>
    <dbReference type="NCBI Taxonomy" id="96644"/>
    <lineage>
        <taxon>Eukaryota</taxon>
        <taxon>Metazoa</taxon>
        <taxon>Ecdysozoa</taxon>
        <taxon>Nematoda</taxon>
        <taxon>Chromadorea</taxon>
        <taxon>Rhabditida</taxon>
        <taxon>Rhabditina</taxon>
        <taxon>Rhabditomorpha</taxon>
        <taxon>Rhabditoidea</taxon>
        <taxon>Rhabditidae</taxon>
        <taxon>Mesorhabditinae</taxon>
        <taxon>Mesorhabditis</taxon>
    </lineage>
</organism>
<evidence type="ECO:0000313" key="3">
    <source>
        <dbReference type="EMBL" id="CAJ0582200.1"/>
    </source>
</evidence>
<feature type="compositionally biased region" description="Basic and acidic residues" evidence="2">
    <location>
        <begin position="305"/>
        <end position="315"/>
    </location>
</feature>
<feature type="coiled-coil region" evidence="1">
    <location>
        <begin position="475"/>
        <end position="502"/>
    </location>
</feature>
<keyword evidence="1" id="KW-0175">Coiled coil</keyword>
<feature type="compositionally biased region" description="Basic and acidic residues" evidence="2">
    <location>
        <begin position="377"/>
        <end position="392"/>
    </location>
</feature>
<feature type="compositionally biased region" description="Low complexity" evidence="2">
    <location>
        <begin position="291"/>
        <end position="304"/>
    </location>
</feature>
<feature type="region of interest" description="Disordered" evidence="2">
    <location>
        <begin position="101"/>
        <end position="125"/>
    </location>
</feature>
<keyword evidence="4" id="KW-1185">Reference proteome</keyword>
<dbReference type="EMBL" id="CATQJA010002664">
    <property type="protein sequence ID" value="CAJ0582200.1"/>
    <property type="molecule type" value="Genomic_DNA"/>
</dbReference>
<comment type="caution">
    <text evidence="3">The sequence shown here is derived from an EMBL/GenBank/DDBJ whole genome shotgun (WGS) entry which is preliminary data.</text>
</comment>
<protein>
    <submittedName>
        <fullName evidence="3">Uncharacterized protein</fullName>
    </submittedName>
</protein>
<reference evidence="3" key="1">
    <citation type="submission" date="2023-06" db="EMBL/GenBank/DDBJ databases">
        <authorList>
            <person name="Delattre M."/>
        </authorList>
    </citation>
    <scope>NUCLEOTIDE SEQUENCE</scope>
    <source>
        <strain evidence="3">AF72</strain>
    </source>
</reference>
<evidence type="ECO:0000313" key="4">
    <source>
        <dbReference type="Proteomes" id="UP001177023"/>
    </source>
</evidence>
<evidence type="ECO:0000256" key="2">
    <source>
        <dbReference type="SAM" id="MobiDB-lite"/>
    </source>
</evidence>
<feature type="region of interest" description="Disordered" evidence="2">
    <location>
        <begin position="236"/>
        <end position="401"/>
    </location>
</feature>
<evidence type="ECO:0000256" key="1">
    <source>
        <dbReference type="SAM" id="Coils"/>
    </source>
</evidence>
<accession>A0AA36GEC9</accession>
<dbReference type="Proteomes" id="UP001177023">
    <property type="component" value="Unassembled WGS sequence"/>
</dbReference>